<dbReference type="InterPro" id="IPR005183">
    <property type="entry name" value="DUF305_CopM-like"/>
</dbReference>
<dbReference type="EMBL" id="JAEUXJ010000004">
    <property type="protein sequence ID" value="MBL6456157.1"/>
    <property type="molecule type" value="Genomic_DNA"/>
</dbReference>
<feature type="domain" description="DUF305" evidence="3">
    <location>
        <begin position="209"/>
        <end position="351"/>
    </location>
</feature>
<accession>A0ABS1V4I5</accession>
<dbReference type="Gene3D" id="1.20.1260.10">
    <property type="match status" value="1"/>
</dbReference>
<evidence type="ECO:0000256" key="1">
    <source>
        <dbReference type="SAM" id="Phobius"/>
    </source>
</evidence>
<evidence type="ECO:0000313" key="4">
    <source>
        <dbReference type="EMBL" id="MBL6456157.1"/>
    </source>
</evidence>
<feature type="transmembrane region" description="Helical" evidence="1">
    <location>
        <begin position="100"/>
        <end position="123"/>
    </location>
</feature>
<feature type="transmembrane region" description="Helical" evidence="1">
    <location>
        <begin position="66"/>
        <end position="88"/>
    </location>
</feature>
<dbReference type="Proteomes" id="UP000606490">
    <property type="component" value="Unassembled WGS sequence"/>
</dbReference>
<keyword evidence="1" id="KW-0812">Transmembrane</keyword>
<proteinExistence type="predicted"/>
<feature type="chain" id="PRO_5047328930" evidence="2">
    <location>
        <begin position="29"/>
        <end position="384"/>
    </location>
</feature>
<name>A0ABS1V4I5_9PROT</name>
<evidence type="ECO:0000259" key="3">
    <source>
        <dbReference type="Pfam" id="PF03713"/>
    </source>
</evidence>
<evidence type="ECO:0000313" key="5">
    <source>
        <dbReference type="Proteomes" id="UP000606490"/>
    </source>
</evidence>
<feature type="signal peptide" evidence="2">
    <location>
        <begin position="1"/>
        <end position="28"/>
    </location>
</feature>
<reference evidence="4 5" key="1">
    <citation type="submission" date="2021-01" db="EMBL/GenBank/DDBJ databases">
        <title>Belnapia mucosa sp. nov. and Belnapia arida sp. nov., isolated from the Tabernas Desert (Almeria, Spain).</title>
        <authorList>
            <person name="Molina-Menor E."/>
            <person name="Vidal-Verdu A."/>
            <person name="Calonge A."/>
            <person name="Satari L."/>
            <person name="Pereto Magraner J."/>
            <person name="Porcar Miralles M."/>
        </authorList>
    </citation>
    <scope>NUCLEOTIDE SEQUENCE [LARGE SCALE GENOMIC DNA]</scope>
    <source>
        <strain evidence="4 5">T6</strain>
    </source>
</reference>
<dbReference type="InterPro" id="IPR012347">
    <property type="entry name" value="Ferritin-like"/>
</dbReference>
<dbReference type="Pfam" id="PF03713">
    <property type="entry name" value="DUF305"/>
    <property type="match status" value="1"/>
</dbReference>
<dbReference type="RefSeq" id="WP_202825888.1">
    <property type="nucleotide sequence ID" value="NZ_JAEUXJ010000004.1"/>
</dbReference>
<dbReference type="PANTHER" id="PTHR36933:SF1">
    <property type="entry name" value="SLL0788 PROTEIN"/>
    <property type="match status" value="1"/>
</dbReference>
<keyword evidence="1" id="KW-0472">Membrane</keyword>
<feature type="transmembrane region" description="Helical" evidence="1">
    <location>
        <begin position="173"/>
        <end position="193"/>
    </location>
</feature>
<keyword evidence="5" id="KW-1185">Reference proteome</keyword>
<dbReference type="PANTHER" id="PTHR36933">
    <property type="entry name" value="SLL0788 PROTEIN"/>
    <property type="match status" value="1"/>
</dbReference>
<protein>
    <submittedName>
        <fullName evidence="4">DUF305 domain-containing protein</fullName>
    </submittedName>
</protein>
<gene>
    <name evidence="4" type="ORF">JMJ55_12545</name>
</gene>
<comment type="caution">
    <text evidence="4">The sequence shown here is derived from an EMBL/GenBank/DDBJ whole genome shotgun (WGS) entry which is preliminary data.</text>
</comment>
<organism evidence="4 5">
    <name type="scientific">Belnapia mucosa</name>
    <dbReference type="NCBI Taxonomy" id="2804532"/>
    <lineage>
        <taxon>Bacteria</taxon>
        <taxon>Pseudomonadati</taxon>
        <taxon>Pseudomonadota</taxon>
        <taxon>Alphaproteobacteria</taxon>
        <taxon>Acetobacterales</taxon>
        <taxon>Roseomonadaceae</taxon>
        <taxon>Belnapia</taxon>
    </lineage>
</organism>
<keyword evidence="1" id="KW-1133">Transmembrane helix</keyword>
<evidence type="ECO:0000256" key="2">
    <source>
        <dbReference type="SAM" id="SignalP"/>
    </source>
</evidence>
<feature type="transmembrane region" description="Helical" evidence="1">
    <location>
        <begin position="135"/>
        <end position="153"/>
    </location>
</feature>
<keyword evidence="2" id="KW-0732">Signal</keyword>
<sequence length="384" mass="41720">MRFLGAAKSDWGAAALLGLLTSSFSTLAAQLFATRIGRDAVIDWMVVAAIPLRDGVLQPEPGWGTILGGILFHQWADFSWALVFFGLFGRWTARLGPGAILLLCLPWAVFTSALEWLVLVPLFPFWQPVFPLNQAWWIGLLVHLSSASLYPLFPWLRDRVAGRRSSPGRRRFARLWGGAAVVGLAGLGLLAFLGSQGRELPHWGGAEFDAPYMRRMAAHHAQGVELALLGAERAQDRRLRALAGLMAAEQRGEIAIFAQWWRSWFPGELPPASAEDHAMMPGMLPPATMAAVRATPVEGFDAAFMAAMSHHHQGAVAMADEALLRAADPRLRLMAHAIRHGQRGEIALMRNTQGLDAVRTAIADLLLPAGEAPPDQPGPPPPGF</sequence>